<dbReference type="InterPro" id="IPR050090">
    <property type="entry name" value="Tyrosine_recombinase_XerCD"/>
</dbReference>
<evidence type="ECO:0000256" key="3">
    <source>
        <dbReference type="ARBA" id="ARBA00023125"/>
    </source>
</evidence>
<dbReference type="Gene3D" id="1.10.150.130">
    <property type="match status" value="1"/>
</dbReference>
<feature type="compositionally biased region" description="Basic and acidic residues" evidence="6">
    <location>
        <begin position="382"/>
        <end position="391"/>
    </location>
</feature>
<dbReference type="OrthoDB" id="257713at2"/>
<dbReference type="CDD" id="cd00796">
    <property type="entry name" value="INT_Rci_Hp1_C"/>
    <property type="match status" value="1"/>
</dbReference>
<reference evidence="10 11" key="1">
    <citation type="submission" date="2019-02" db="EMBL/GenBank/DDBJ databases">
        <title>Deep-cultivation of Planctomycetes and their phenomic and genomic characterization uncovers novel biology.</title>
        <authorList>
            <person name="Wiegand S."/>
            <person name="Jogler M."/>
            <person name="Boedeker C."/>
            <person name="Pinto D."/>
            <person name="Vollmers J."/>
            <person name="Rivas-Marin E."/>
            <person name="Kohn T."/>
            <person name="Peeters S.H."/>
            <person name="Heuer A."/>
            <person name="Rast P."/>
            <person name="Oberbeckmann S."/>
            <person name="Bunk B."/>
            <person name="Jeske O."/>
            <person name="Meyerdierks A."/>
            <person name="Storesund J.E."/>
            <person name="Kallscheuer N."/>
            <person name="Luecker S."/>
            <person name="Lage O.M."/>
            <person name="Pohl T."/>
            <person name="Merkel B.J."/>
            <person name="Hornburger P."/>
            <person name="Mueller R.-W."/>
            <person name="Bruemmer F."/>
            <person name="Labrenz M."/>
            <person name="Spormann A.M."/>
            <person name="Op den Camp H."/>
            <person name="Overmann J."/>
            <person name="Amann R."/>
            <person name="Jetten M.S.M."/>
            <person name="Mascher T."/>
            <person name="Medema M.H."/>
            <person name="Devos D.P."/>
            <person name="Kaster A.-K."/>
            <person name="Ovreas L."/>
            <person name="Rohde M."/>
            <person name="Galperin M.Y."/>
            <person name="Jogler C."/>
        </authorList>
    </citation>
    <scope>NUCLEOTIDE SEQUENCE [LARGE SCALE GENOMIC DNA]</scope>
    <source>
        <strain evidence="10 11">Pan153</strain>
    </source>
</reference>
<evidence type="ECO:0000259" key="8">
    <source>
        <dbReference type="PROSITE" id="PS51900"/>
    </source>
</evidence>
<name>A0A518FWK6_9PLAN</name>
<evidence type="ECO:0000313" key="9">
    <source>
        <dbReference type="EMBL" id="QDV19491.1"/>
    </source>
</evidence>
<evidence type="ECO:0000313" key="10">
    <source>
        <dbReference type="EMBL" id="QDV20691.1"/>
    </source>
</evidence>
<dbReference type="PANTHER" id="PTHR30349:SF64">
    <property type="entry name" value="PROPHAGE INTEGRASE INTD-RELATED"/>
    <property type="match status" value="1"/>
</dbReference>
<evidence type="ECO:0000256" key="6">
    <source>
        <dbReference type="SAM" id="MobiDB-lite"/>
    </source>
</evidence>
<dbReference type="GO" id="GO:0003677">
    <property type="term" value="F:DNA binding"/>
    <property type="evidence" value="ECO:0007669"/>
    <property type="project" value="UniProtKB-UniRule"/>
</dbReference>
<dbReference type="InterPro" id="IPR011010">
    <property type="entry name" value="DNA_brk_join_enz"/>
</dbReference>
<organism evidence="10 11">
    <name type="scientific">Gimesia panareensis</name>
    <dbReference type="NCBI Taxonomy" id="2527978"/>
    <lineage>
        <taxon>Bacteria</taxon>
        <taxon>Pseudomonadati</taxon>
        <taxon>Planctomycetota</taxon>
        <taxon>Planctomycetia</taxon>
        <taxon>Planctomycetales</taxon>
        <taxon>Planctomycetaceae</taxon>
        <taxon>Gimesia</taxon>
    </lineage>
</organism>
<dbReference type="RefSeq" id="WP_145457488.1">
    <property type="nucleotide sequence ID" value="NZ_CP036317.1"/>
</dbReference>
<dbReference type="PROSITE" id="PS51898">
    <property type="entry name" value="TYR_RECOMBINASE"/>
    <property type="match status" value="1"/>
</dbReference>
<dbReference type="Gene3D" id="1.10.443.10">
    <property type="entry name" value="Intergrase catalytic core"/>
    <property type="match status" value="1"/>
</dbReference>
<keyword evidence="2" id="KW-0229">DNA integration</keyword>
<keyword evidence="3 5" id="KW-0238">DNA-binding</keyword>
<sequence>MIRKADTAKKVQKERVGESVTIHLRGRIWWCYYQLDGKQQRESLKTANKKEARRAALLIDADLIRGIHDVQPEPVSLNEAIDQLQAHLEQEGRAAKTLKAYRHVFRTLIELAGERRISKVHQVNLRFIDYYREQRRTAGRAPKTIWKETAMIRRLVRYALSRKLILRDPLEGLQNPQPRPTEQPCWSPAELEQIIAAAEGTFKRIYILLADTGMRLGELQWLTWDDFIFSQRYIHIRPKEGWSPKTGESRRVPMTERVYEEFHRLPRTHHWVFTRGASIRYPDGGQQISPSRTLRSLKRLLKRIGLPEEGKLHTFRHSFISKALAKGIPATTVRSWVGHVSDEMLRRYTHVLEQDSRAGIERFAAETTNSSKEQTDEAAEQEADRSSVEEG</sequence>
<dbReference type="InterPro" id="IPR004107">
    <property type="entry name" value="Integrase_SAM-like_N"/>
</dbReference>
<evidence type="ECO:0000259" key="7">
    <source>
        <dbReference type="PROSITE" id="PS51898"/>
    </source>
</evidence>
<dbReference type="InterPro" id="IPR002104">
    <property type="entry name" value="Integrase_catalytic"/>
</dbReference>
<evidence type="ECO:0000256" key="2">
    <source>
        <dbReference type="ARBA" id="ARBA00022908"/>
    </source>
</evidence>
<dbReference type="InterPro" id="IPR013762">
    <property type="entry name" value="Integrase-like_cat_sf"/>
</dbReference>
<accession>A0A518FWK6</accession>
<dbReference type="Pfam" id="PF00589">
    <property type="entry name" value="Phage_integrase"/>
    <property type="match status" value="1"/>
</dbReference>
<evidence type="ECO:0000256" key="5">
    <source>
        <dbReference type="PROSITE-ProRule" id="PRU01248"/>
    </source>
</evidence>
<evidence type="ECO:0000256" key="1">
    <source>
        <dbReference type="ARBA" id="ARBA00008857"/>
    </source>
</evidence>
<comment type="similarity">
    <text evidence="1">Belongs to the 'phage' integrase family.</text>
</comment>
<keyword evidence="4" id="KW-0233">DNA recombination</keyword>
<protein>
    <submittedName>
        <fullName evidence="10">Site-specific tyrosine recombinase XerC</fullName>
    </submittedName>
</protein>
<dbReference type="InterPro" id="IPR010998">
    <property type="entry name" value="Integrase_recombinase_N"/>
</dbReference>
<feature type="domain" description="Tyr recombinase" evidence="7">
    <location>
        <begin position="181"/>
        <end position="361"/>
    </location>
</feature>
<dbReference type="PANTHER" id="PTHR30349">
    <property type="entry name" value="PHAGE INTEGRASE-RELATED"/>
    <property type="match status" value="1"/>
</dbReference>
<evidence type="ECO:0000256" key="4">
    <source>
        <dbReference type="ARBA" id="ARBA00023172"/>
    </source>
</evidence>
<evidence type="ECO:0000313" key="11">
    <source>
        <dbReference type="Proteomes" id="UP000320839"/>
    </source>
</evidence>
<dbReference type="PROSITE" id="PS51900">
    <property type="entry name" value="CB"/>
    <property type="match status" value="1"/>
</dbReference>
<dbReference type="InterPro" id="IPR044068">
    <property type="entry name" value="CB"/>
</dbReference>
<dbReference type="EMBL" id="CP036317">
    <property type="protein sequence ID" value="QDV19491.1"/>
    <property type="molecule type" value="Genomic_DNA"/>
</dbReference>
<feature type="region of interest" description="Disordered" evidence="6">
    <location>
        <begin position="359"/>
        <end position="391"/>
    </location>
</feature>
<dbReference type="SUPFAM" id="SSF56349">
    <property type="entry name" value="DNA breaking-rejoining enzymes"/>
    <property type="match status" value="1"/>
</dbReference>
<gene>
    <name evidence="9" type="ORF">Pan153_41570</name>
    <name evidence="10" type="ORF">Pan153_53680</name>
</gene>
<proteinExistence type="inferred from homology"/>
<dbReference type="Pfam" id="PF02899">
    <property type="entry name" value="Phage_int_SAM_1"/>
    <property type="match status" value="1"/>
</dbReference>
<dbReference type="Proteomes" id="UP000320839">
    <property type="component" value="Chromosome"/>
</dbReference>
<dbReference type="GO" id="GO:0015074">
    <property type="term" value="P:DNA integration"/>
    <property type="evidence" value="ECO:0007669"/>
    <property type="project" value="UniProtKB-KW"/>
</dbReference>
<feature type="domain" description="Core-binding (CB)" evidence="8">
    <location>
        <begin position="75"/>
        <end position="160"/>
    </location>
</feature>
<dbReference type="AlphaFoldDB" id="A0A518FWK6"/>
<dbReference type="EMBL" id="CP036317">
    <property type="protein sequence ID" value="QDV20691.1"/>
    <property type="molecule type" value="Genomic_DNA"/>
</dbReference>
<dbReference type="GO" id="GO:0006310">
    <property type="term" value="P:DNA recombination"/>
    <property type="evidence" value="ECO:0007669"/>
    <property type="project" value="UniProtKB-KW"/>
</dbReference>